<organism evidence="1 2">
    <name type="scientific">Hypoxylon rubiginosum</name>
    <dbReference type="NCBI Taxonomy" id="110542"/>
    <lineage>
        <taxon>Eukaryota</taxon>
        <taxon>Fungi</taxon>
        <taxon>Dikarya</taxon>
        <taxon>Ascomycota</taxon>
        <taxon>Pezizomycotina</taxon>
        <taxon>Sordariomycetes</taxon>
        <taxon>Xylariomycetidae</taxon>
        <taxon>Xylariales</taxon>
        <taxon>Hypoxylaceae</taxon>
        <taxon>Hypoxylon</taxon>
    </lineage>
</organism>
<dbReference type="Proteomes" id="UP001497700">
    <property type="component" value="Unassembled WGS sequence"/>
</dbReference>
<reference evidence="1 2" key="1">
    <citation type="journal article" date="2022" name="New Phytol.">
        <title>Ecological generalism drives hyperdiversity of secondary metabolite gene clusters in xylarialean endophytes.</title>
        <authorList>
            <person name="Franco M.E.E."/>
            <person name="Wisecaver J.H."/>
            <person name="Arnold A.E."/>
            <person name="Ju Y.M."/>
            <person name="Slot J.C."/>
            <person name="Ahrendt S."/>
            <person name="Moore L.P."/>
            <person name="Eastman K.E."/>
            <person name="Scott K."/>
            <person name="Konkel Z."/>
            <person name="Mondo S.J."/>
            <person name="Kuo A."/>
            <person name="Hayes R.D."/>
            <person name="Haridas S."/>
            <person name="Andreopoulos B."/>
            <person name="Riley R."/>
            <person name="LaButti K."/>
            <person name="Pangilinan J."/>
            <person name="Lipzen A."/>
            <person name="Amirebrahimi M."/>
            <person name="Yan J."/>
            <person name="Adam C."/>
            <person name="Keymanesh K."/>
            <person name="Ng V."/>
            <person name="Louie K."/>
            <person name="Northen T."/>
            <person name="Drula E."/>
            <person name="Henrissat B."/>
            <person name="Hsieh H.M."/>
            <person name="Youens-Clark K."/>
            <person name="Lutzoni F."/>
            <person name="Miadlikowska J."/>
            <person name="Eastwood D.C."/>
            <person name="Hamelin R.C."/>
            <person name="Grigoriev I.V."/>
            <person name="U'Ren J.M."/>
        </authorList>
    </citation>
    <scope>NUCLEOTIDE SEQUENCE [LARGE SCALE GENOMIC DNA]</scope>
    <source>
        <strain evidence="1 2">CBS 119005</strain>
    </source>
</reference>
<comment type="caution">
    <text evidence="1">The sequence shown here is derived from an EMBL/GenBank/DDBJ whole genome shotgun (WGS) entry which is preliminary data.</text>
</comment>
<evidence type="ECO:0000313" key="2">
    <source>
        <dbReference type="Proteomes" id="UP001497700"/>
    </source>
</evidence>
<evidence type="ECO:0000313" key="1">
    <source>
        <dbReference type="EMBL" id="KAI4866451.1"/>
    </source>
</evidence>
<proteinExistence type="predicted"/>
<accession>A0ACB9Z3U1</accession>
<protein>
    <submittedName>
        <fullName evidence="1">Uncharacterized protein</fullName>
    </submittedName>
</protein>
<sequence>MVGESAGQTIATPSIGEIFSLTAATSFPVYSAPTTTITGAAETSSVIAIAPLFTAVWKSRGNLSDSKTKEQYIEDVTNTKNQVETLYNNLADKSDPPTECTNTSGGGSLISGIKNVLTTPAKLISCATKVIGNLANAVNAVDPVISIVETLTDTLQDIGNELEKSQEDNPTTSHKSTRTDQSTTDTTTSSISSGCSTTTTAATCSETVTLSTSWYTDSTTTTSEVKTITTMMCATISGCSVRATTATTTVSTATTSLVTGWICDSTCAAGGCAINKRTTQLTASSDPGVDTHGLEKRYLKPTSMIGANIDPTSYRPSRAPFLNKAIARFVAGVTGCTSIVITSERGAWVSHFTETGLMDDEGRQTERNSLEDAVQNGNGNYVKPSDLADDGGDLNKDSQNVQVYVSGPCTYTTDESGNKACHGADDAPTWGYDRIDTLLNTLFGPGTPFEGVAITKRGYIKPADREEVDSLADTSARGKVVVQYDPNQLTDEFLPYVPRHGACRVWLESSPYQRDWVASSCQGGNAPNQKRDGSCPNTSGVDSATVTSQPASSSQTTTNSTMVSETMTASQALTHTSVAISQTKTSLLTTMSTIVTSSQAGDPEFLSVVTFASLTVTTIS</sequence>
<keyword evidence="2" id="KW-1185">Reference proteome</keyword>
<name>A0ACB9Z3U1_9PEZI</name>
<gene>
    <name evidence="1" type="ORF">F4820DRAFT_446987</name>
</gene>
<dbReference type="EMBL" id="MU393458">
    <property type="protein sequence ID" value="KAI4866451.1"/>
    <property type="molecule type" value="Genomic_DNA"/>
</dbReference>